<protein>
    <submittedName>
        <fullName evidence="2">Uncharacterized protein</fullName>
    </submittedName>
</protein>
<feature type="non-terminal residue" evidence="2">
    <location>
        <position position="1"/>
    </location>
</feature>
<organism evidence="2 3">
    <name type="scientific">Eragrostis curvula</name>
    <name type="common">weeping love grass</name>
    <dbReference type="NCBI Taxonomy" id="38414"/>
    <lineage>
        <taxon>Eukaryota</taxon>
        <taxon>Viridiplantae</taxon>
        <taxon>Streptophyta</taxon>
        <taxon>Embryophyta</taxon>
        <taxon>Tracheophyta</taxon>
        <taxon>Spermatophyta</taxon>
        <taxon>Magnoliopsida</taxon>
        <taxon>Liliopsida</taxon>
        <taxon>Poales</taxon>
        <taxon>Poaceae</taxon>
        <taxon>PACMAD clade</taxon>
        <taxon>Chloridoideae</taxon>
        <taxon>Eragrostideae</taxon>
        <taxon>Eragrostidinae</taxon>
        <taxon>Eragrostis</taxon>
    </lineage>
</organism>
<name>A0A5J9VRT2_9POAL</name>
<accession>A0A5J9VRT2</accession>
<evidence type="ECO:0000313" key="2">
    <source>
        <dbReference type="EMBL" id="TVU38247.1"/>
    </source>
</evidence>
<evidence type="ECO:0000313" key="3">
    <source>
        <dbReference type="Proteomes" id="UP000324897"/>
    </source>
</evidence>
<evidence type="ECO:0000256" key="1">
    <source>
        <dbReference type="SAM" id="MobiDB-lite"/>
    </source>
</evidence>
<feature type="compositionally biased region" description="Polar residues" evidence="1">
    <location>
        <begin position="184"/>
        <end position="193"/>
    </location>
</feature>
<comment type="caution">
    <text evidence="2">The sequence shown here is derived from an EMBL/GenBank/DDBJ whole genome shotgun (WGS) entry which is preliminary data.</text>
</comment>
<sequence length="224" mass="22786">MTSLIAEAAAAEPVKAPAPGRVDVAAGEMTAPEVASRSRARVTLRSPEVAPRSLAAVECCGGDAERGGEEDAGARAGDTRVLTAANSPNGIQVAVASCLEVVVAGSLMLLWSSPSDLWGSPAAVVASAGGRCPPPDGRRGTSRTGSQQRRKHERPLPVARGAGLVALSMVARHVPAWELHGTQAPASFPSSDSGRPLPLPAGSWVGPSSRQIVDPPPLLSDSNC</sequence>
<dbReference type="AlphaFoldDB" id="A0A5J9VRT2"/>
<gene>
    <name evidence="2" type="ORF">EJB05_11605</name>
</gene>
<keyword evidence="3" id="KW-1185">Reference proteome</keyword>
<dbReference type="Proteomes" id="UP000324897">
    <property type="component" value="Chromosome 4"/>
</dbReference>
<dbReference type="EMBL" id="RWGY01000007">
    <property type="protein sequence ID" value="TVU38247.1"/>
    <property type="molecule type" value="Genomic_DNA"/>
</dbReference>
<feature type="region of interest" description="Disordered" evidence="1">
    <location>
        <begin position="182"/>
        <end position="224"/>
    </location>
</feature>
<reference evidence="2 3" key="1">
    <citation type="journal article" date="2019" name="Sci. Rep.">
        <title>A high-quality genome of Eragrostis curvula grass provides insights into Poaceae evolution and supports new strategies to enhance forage quality.</title>
        <authorList>
            <person name="Carballo J."/>
            <person name="Santos B.A.C.M."/>
            <person name="Zappacosta D."/>
            <person name="Garbus I."/>
            <person name="Selva J.P."/>
            <person name="Gallo C.A."/>
            <person name="Diaz A."/>
            <person name="Albertini E."/>
            <person name="Caccamo M."/>
            <person name="Echenique V."/>
        </authorList>
    </citation>
    <scope>NUCLEOTIDE SEQUENCE [LARGE SCALE GENOMIC DNA]</scope>
    <source>
        <strain evidence="3">cv. Victoria</strain>
        <tissue evidence="2">Leaf</tissue>
    </source>
</reference>
<feature type="region of interest" description="Disordered" evidence="1">
    <location>
        <begin position="125"/>
        <end position="158"/>
    </location>
</feature>
<dbReference type="Gramene" id="TVU38247">
    <property type="protein sequence ID" value="TVU38247"/>
    <property type="gene ID" value="EJB05_11605"/>
</dbReference>
<proteinExistence type="predicted"/>